<feature type="chain" id="PRO_5047301765" evidence="1">
    <location>
        <begin position="20"/>
        <end position="118"/>
    </location>
</feature>
<dbReference type="RefSeq" id="WP_017014058.1">
    <property type="nucleotide sequence ID" value="NZ_AJYG02000047.1"/>
</dbReference>
<evidence type="ECO:0000313" key="2">
    <source>
        <dbReference type="EMBL" id="MEZ8079969.1"/>
    </source>
</evidence>
<sequence>MNKLLIALIALFFSIEANADIQTTQTQIIKQMYAYDDFGAVPGAEGADIALWLETGISSCPNGVWLSPSAPSYKTLTSFLLTAFTSNIPVRFQVYDDQIWTGSSKSLLCKIDAIRFVK</sequence>
<gene>
    <name evidence="2" type="ORF">ACED35_02530</name>
</gene>
<dbReference type="Proteomes" id="UP001569154">
    <property type="component" value="Unassembled WGS sequence"/>
</dbReference>
<keyword evidence="1" id="KW-0732">Signal</keyword>
<comment type="caution">
    <text evidence="2">The sequence shown here is derived from an EMBL/GenBank/DDBJ whole genome shotgun (WGS) entry which is preliminary data.</text>
</comment>
<reference evidence="2 3" key="1">
    <citation type="submission" date="2024-06" db="EMBL/GenBank/DDBJ databases">
        <authorList>
            <person name="Steensen K."/>
            <person name="Seneca J."/>
            <person name="Bartlau N."/>
            <person name="Yu A.X."/>
            <person name="Polz M.F."/>
        </authorList>
    </citation>
    <scope>NUCLEOTIDE SEQUENCE [LARGE SCALE GENOMIC DNA]</scope>
    <source>
        <strain evidence="2 3">1F260</strain>
    </source>
</reference>
<organism evidence="2 3">
    <name type="scientific">Enterovibrio norvegicus</name>
    <dbReference type="NCBI Taxonomy" id="188144"/>
    <lineage>
        <taxon>Bacteria</taxon>
        <taxon>Pseudomonadati</taxon>
        <taxon>Pseudomonadota</taxon>
        <taxon>Gammaproteobacteria</taxon>
        <taxon>Vibrionales</taxon>
        <taxon>Vibrionaceae</taxon>
        <taxon>Enterovibrio</taxon>
    </lineage>
</organism>
<accession>A0ABV4KX37</accession>
<name>A0ABV4KX37_9GAMM</name>
<feature type="signal peptide" evidence="1">
    <location>
        <begin position="1"/>
        <end position="19"/>
    </location>
</feature>
<keyword evidence="3" id="KW-1185">Reference proteome</keyword>
<protein>
    <submittedName>
        <fullName evidence="2">Uncharacterized protein</fullName>
    </submittedName>
</protein>
<evidence type="ECO:0000313" key="3">
    <source>
        <dbReference type="Proteomes" id="UP001569154"/>
    </source>
</evidence>
<proteinExistence type="predicted"/>
<evidence type="ECO:0000256" key="1">
    <source>
        <dbReference type="SAM" id="SignalP"/>
    </source>
</evidence>
<dbReference type="EMBL" id="JBGONM010000004">
    <property type="protein sequence ID" value="MEZ8079969.1"/>
    <property type="molecule type" value="Genomic_DNA"/>
</dbReference>